<evidence type="ECO:0000313" key="1">
    <source>
        <dbReference type="EMBL" id="OGL46061.1"/>
    </source>
</evidence>
<dbReference type="EMBL" id="MGDF01000067">
    <property type="protein sequence ID" value="OGL46061.1"/>
    <property type="molecule type" value="Genomic_DNA"/>
</dbReference>
<gene>
    <name evidence="1" type="ORF">A2149_07280</name>
</gene>
<evidence type="ECO:0000313" key="2">
    <source>
        <dbReference type="Proteomes" id="UP000178435"/>
    </source>
</evidence>
<dbReference type="Proteomes" id="UP000178435">
    <property type="component" value="Unassembled WGS sequence"/>
</dbReference>
<name>A0A1F7RX84_9BACT</name>
<accession>A0A1F7RX84</accession>
<proteinExistence type="predicted"/>
<protein>
    <submittedName>
        <fullName evidence="1">Uncharacterized protein</fullName>
    </submittedName>
</protein>
<comment type="caution">
    <text evidence="1">The sequence shown here is derived from an EMBL/GenBank/DDBJ whole genome shotgun (WGS) entry which is preliminary data.</text>
</comment>
<organism evidence="1 2">
    <name type="scientific">Candidatus Schekmanbacteria bacterium RBG_16_38_11</name>
    <dbReference type="NCBI Taxonomy" id="1817880"/>
    <lineage>
        <taxon>Bacteria</taxon>
        <taxon>Candidatus Schekmaniibacteriota</taxon>
    </lineage>
</organism>
<reference evidence="1 2" key="1">
    <citation type="journal article" date="2016" name="Nat. Commun.">
        <title>Thousands of microbial genomes shed light on interconnected biogeochemical processes in an aquifer system.</title>
        <authorList>
            <person name="Anantharaman K."/>
            <person name="Brown C.T."/>
            <person name="Hug L.A."/>
            <person name="Sharon I."/>
            <person name="Castelle C.J."/>
            <person name="Probst A.J."/>
            <person name="Thomas B.C."/>
            <person name="Singh A."/>
            <person name="Wilkins M.J."/>
            <person name="Karaoz U."/>
            <person name="Brodie E.L."/>
            <person name="Williams K.H."/>
            <person name="Hubbard S.S."/>
            <person name="Banfield J.F."/>
        </authorList>
    </citation>
    <scope>NUCLEOTIDE SEQUENCE [LARGE SCALE GENOMIC DNA]</scope>
</reference>
<sequence>MLNVNLLKGTGVAGKGSLEVTKPLGKYSVKYGKNRFTLNPRVCKRQRISFISNDEGTQVGQQKVRSIAAILFIQREANSYSQ</sequence>
<dbReference type="AlphaFoldDB" id="A0A1F7RX84"/>